<dbReference type="PROSITE" id="PS01174">
    <property type="entry name" value="LIPASE_GDXG_SER"/>
    <property type="match status" value="1"/>
</dbReference>
<dbReference type="GO" id="GO:0016787">
    <property type="term" value="F:hydrolase activity"/>
    <property type="evidence" value="ECO:0007669"/>
    <property type="project" value="UniProtKB-KW"/>
</dbReference>
<sequence length="376" mass="41942">MTPLWSSQPFKAVYTIYFFIKTPPLLILLFTKYLVKPLRPFPAWGPIGNLARTITKMVFEYIVATRAQRVLGADPTVAKERHVKVEPAAHRLYTGVLAATEATKPEPVDAIWLPTLPPSQNEAAEWKKQKIALHFPAGAFIMEFNHNLSGWEVADALSKNLKVTRTVWAQYRLSGTPETCFPAALQDALTFYRYVLSLGVDPNNVILSGDSAGGNLVIALLRYLETSQPEAENLPLPGGAIVFSPWVHITAQAGKDYEQCEYSRSDLLLASLLQWGAESYLPKGELCNEVEAYISPLHHPFKLSVPLYIQDGAAEAFHASIKSFADEMMQLNGDRVRIHSTRLAPHDILLSHKGFGMTDDLYASIREAYELFEKAK</sequence>
<evidence type="ECO:0000256" key="1">
    <source>
        <dbReference type="ARBA" id="ARBA00010515"/>
    </source>
</evidence>
<dbReference type="InterPro" id="IPR050300">
    <property type="entry name" value="GDXG_lipolytic_enzyme"/>
</dbReference>
<comment type="similarity">
    <text evidence="1">Belongs to the 'GDXG' lipolytic enzyme family.</text>
</comment>
<keyword evidence="4" id="KW-1133">Transmembrane helix</keyword>
<reference evidence="6 7" key="1">
    <citation type="submission" date="2020-01" db="EMBL/GenBank/DDBJ databases">
        <title>Identification and distribution of gene clusters putatively required for synthesis of sphingolipid metabolism inhibitors in phylogenetically diverse species of the filamentous fungus Fusarium.</title>
        <authorList>
            <person name="Kim H.-S."/>
            <person name="Busman M."/>
            <person name="Brown D.W."/>
            <person name="Divon H."/>
            <person name="Uhlig S."/>
            <person name="Proctor R.H."/>
        </authorList>
    </citation>
    <scope>NUCLEOTIDE SEQUENCE [LARGE SCALE GENOMIC DNA]</scope>
    <source>
        <strain evidence="6 7">NRRL 20459</strain>
    </source>
</reference>
<evidence type="ECO:0000313" key="7">
    <source>
        <dbReference type="Proteomes" id="UP000554235"/>
    </source>
</evidence>
<dbReference type="EMBL" id="JAADYS010000871">
    <property type="protein sequence ID" value="KAF4466468.1"/>
    <property type="molecule type" value="Genomic_DNA"/>
</dbReference>
<evidence type="ECO:0000256" key="3">
    <source>
        <dbReference type="PROSITE-ProRule" id="PRU10038"/>
    </source>
</evidence>
<dbReference type="InterPro" id="IPR013094">
    <property type="entry name" value="AB_hydrolase_3"/>
</dbReference>
<protein>
    <submittedName>
        <fullName evidence="6">Alpha beta hydrolase fold-3</fullName>
    </submittedName>
</protein>
<feature type="transmembrane region" description="Helical" evidence="4">
    <location>
        <begin position="12"/>
        <end position="31"/>
    </location>
</feature>
<dbReference type="Gene3D" id="3.40.50.1820">
    <property type="entry name" value="alpha/beta hydrolase"/>
    <property type="match status" value="1"/>
</dbReference>
<dbReference type="PANTHER" id="PTHR48081">
    <property type="entry name" value="AB HYDROLASE SUPERFAMILY PROTEIN C4A8.06C"/>
    <property type="match status" value="1"/>
</dbReference>
<dbReference type="AlphaFoldDB" id="A0A8H4LEZ7"/>
<feature type="active site" evidence="3">
    <location>
        <position position="211"/>
    </location>
</feature>
<evidence type="ECO:0000259" key="5">
    <source>
        <dbReference type="Pfam" id="PF07859"/>
    </source>
</evidence>
<dbReference type="Pfam" id="PF07859">
    <property type="entry name" value="Abhydrolase_3"/>
    <property type="match status" value="1"/>
</dbReference>
<dbReference type="InterPro" id="IPR029058">
    <property type="entry name" value="AB_hydrolase_fold"/>
</dbReference>
<feature type="domain" description="Alpha/beta hydrolase fold-3" evidence="5">
    <location>
        <begin position="135"/>
        <end position="348"/>
    </location>
</feature>
<evidence type="ECO:0000313" key="6">
    <source>
        <dbReference type="EMBL" id="KAF4466468.1"/>
    </source>
</evidence>
<comment type="caution">
    <text evidence="6">The sequence shown here is derived from an EMBL/GenBank/DDBJ whole genome shotgun (WGS) entry which is preliminary data.</text>
</comment>
<evidence type="ECO:0000256" key="2">
    <source>
        <dbReference type="ARBA" id="ARBA00022801"/>
    </source>
</evidence>
<keyword evidence="2 6" id="KW-0378">Hydrolase</keyword>
<organism evidence="6 7">
    <name type="scientific">Fusarium albosuccineum</name>
    <dbReference type="NCBI Taxonomy" id="1237068"/>
    <lineage>
        <taxon>Eukaryota</taxon>
        <taxon>Fungi</taxon>
        <taxon>Dikarya</taxon>
        <taxon>Ascomycota</taxon>
        <taxon>Pezizomycotina</taxon>
        <taxon>Sordariomycetes</taxon>
        <taxon>Hypocreomycetidae</taxon>
        <taxon>Hypocreales</taxon>
        <taxon>Nectriaceae</taxon>
        <taxon>Fusarium</taxon>
        <taxon>Fusarium decemcellulare species complex</taxon>
    </lineage>
</organism>
<keyword evidence="7" id="KW-1185">Reference proteome</keyword>
<dbReference type="Proteomes" id="UP000554235">
    <property type="component" value="Unassembled WGS sequence"/>
</dbReference>
<dbReference type="InterPro" id="IPR033140">
    <property type="entry name" value="Lipase_GDXG_put_SER_AS"/>
</dbReference>
<gene>
    <name evidence="6" type="ORF">FALBO_6682</name>
</gene>
<dbReference type="PANTHER" id="PTHR48081:SF8">
    <property type="entry name" value="ALPHA_BETA HYDROLASE FOLD-3 DOMAIN-CONTAINING PROTEIN-RELATED"/>
    <property type="match status" value="1"/>
</dbReference>
<dbReference type="OrthoDB" id="2152029at2759"/>
<name>A0A8H4LEZ7_9HYPO</name>
<dbReference type="SUPFAM" id="SSF53474">
    <property type="entry name" value="alpha/beta-Hydrolases"/>
    <property type="match status" value="1"/>
</dbReference>
<accession>A0A8H4LEZ7</accession>
<proteinExistence type="inferred from homology"/>
<keyword evidence="4" id="KW-0472">Membrane</keyword>
<evidence type="ECO:0000256" key="4">
    <source>
        <dbReference type="SAM" id="Phobius"/>
    </source>
</evidence>
<keyword evidence="4" id="KW-0812">Transmembrane</keyword>